<dbReference type="GO" id="GO:0046513">
    <property type="term" value="P:ceramide biosynthetic process"/>
    <property type="evidence" value="ECO:0007669"/>
    <property type="project" value="TreeGrafter"/>
</dbReference>
<feature type="transmembrane region" description="Helical" evidence="1">
    <location>
        <begin position="34"/>
        <end position="52"/>
    </location>
</feature>
<sequence length="310" mass="35192">MVVETTRDQSEFVGVSSVEREQLRLLYRRSNVCGLKRLSAHLVLIVIAAVGVHQTESIQLYIPAAFVLGVVGTFLFAPLHESIHRTAFRSRWLNDTVARVAGFLLLLPPRYFRSFHLSHHRHTQVSARDPELVGKNVSTFGRYLIHVSGVLYWRDGIFILIRHALGQVTAPFIGRTISQSIINEARCYLCIYVLLAVLSAMFQTSVLVTFWLVPAILGQPILRLYLLAEHTLCPLIPDMLRNSRTTLTLLPVRFIAWNMPYHAEHHALMAIPFHALPRAHALFRDRIDHLTPSYSTFHGQLLAAIRQGNL</sequence>
<dbReference type="GO" id="GO:0016020">
    <property type="term" value="C:membrane"/>
    <property type="evidence" value="ECO:0007669"/>
    <property type="project" value="GOC"/>
</dbReference>
<keyword evidence="1" id="KW-0812">Transmembrane</keyword>
<dbReference type="Pfam" id="PF00487">
    <property type="entry name" value="FA_desaturase"/>
    <property type="match status" value="1"/>
</dbReference>
<proteinExistence type="predicted"/>
<feature type="transmembrane region" description="Helical" evidence="1">
    <location>
        <begin position="189"/>
        <end position="213"/>
    </location>
</feature>
<dbReference type="InterPro" id="IPR005804">
    <property type="entry name" value="FA_desaturase_dom"/>
</dbReference>
<dbReference type="PANTHER" id="PTHR12879">
    <property type="entry name" value="SPHINGOLIPID DELTA 4 DESATURASE/C-4 HYDROXYLASE PROTEIN DES2"/>
    <property type="match status" value="1"/>
</dbReference>
<feature type="transmembrane region" description="Helical" evidence="1">
    <location>
        <begin position="58"/>
        <end position="79"/>
    </location>
</feature>
<protein>
    <submittedName>
        <fullName evidence="3">Probable hydrocarbon oxygenase MocD</fullName>
    </submittedName>
</protein>
<reference evidence="3" key="1">
    <citation type="submission" date="2015-10" db="EMBL/GenBank/DDBJ databases">
        <authorList>
            <person name="Gilbert D.G."/>
        </authorList>
    </citation>
    <scope>NUCLEOTIDE SEQUENCE</scope>
</reference>
<evidence type="ECO:0000256" key="1">
    <source>
        <dbReference type="SAM" id="Phobius"/>
    </source>
</evidence>
<dbReference type="GO" id="GO:0042284">
    <property type="term" value="F:sphingolipid delta-4 desaturase activity"/>
    <property type="evidence" value="ECO:0007669"/>
    <property type="project" value="TreeGrafter"/>
</dbReference>
<evidence type="ECO:0000259" key="2">
    <source>
        <dbReference type="Pfam" id="PF00487"/>
    </source>
</evidence>
<dbReference type="AlphaFoldDB" id="A0A160TT32"/>
<keyword evidence="1" id="KW-0472">Membrane</keyword>
<dbReference type="PANTHER" id="PTHR12879:SF8">
    <property type="entry name" value="SPHINGOLIPID DELTA(4)-DESATURASE DES1"/>
    <property type="match status" value="1"/>
</dbReference>
<name>A0A160TT32_9ZZZZ</name>
<accession>A0A160TT32</accession>
<dbReference type="EMBL" id="CZRL01000094">
    <property type="protein sequence ID" value="CUS52985.1"/>
    <property type="molecule type" value="Genomic_DNA"/>
</dbReference>
<evidence type="ECO:0000313" key="3">
    <source>
        <dbReference type="EMBL" id="CUS52985.1"/>
    </source>
</evidence>
<keyword evidence="1" id="KW-1133">Transmembrane helix</keyword>
<feature type="domain" description="Fatty acid desaturase" evidence="2">
    <location>
        <begin position="61"/>
        <end position="296"/>
    </location>
</feature>
<gene>
    <name evidence="3" type="ORF">MGWOODY_XGa2685</name>
</gene>
<organism evidence="3">
    <name type="scientific">hydrothermal vent metagenome</name>
    <dbReference type="NCBI Taxonomy" id="652676"/>
    <lineage>
        <taxon>unclassified sequences</taxon>
        <taxon>metagenomes</taxon>
        <taxon>ecological metagenomes</taxon>
    </lineage>
</organism>